<dbReference type="GO" id="GO:0008237">
    <property type="term" value="F:metallopeptidase activity"/>
    <property type="evidence" value="ECO:0007669"/>
    <property type="project" value="InterPro"/>
</dbReference>
<evidence type="ECO:0000313" key="3">
    <source>
        <dbReference type="Proteomes" id="UP000198577"/>
    </source>
</evidence>
<dbReference type="InterPro" id="IPR045569">
    <property type="entry name" value="Metalloprtase-TldD/E_C"/>
</dbReference>
<dbReference type="GO" id="GO:0005829">
    <property type="term" value="C:cytosol"/>
    <property type="evidence" value="ECO:0007669"/>
    <property type="project" value="TreeGrafter"/>
</dbReference>
<protein>
    <submittedName>
        <fullName evidence="2">PmbA protein</fullName>
    </submittedName>
</protein>
<evidence type="ECO:0000313" key="2">
    <source>
        <dbReference type="EMBL" id="SFQ20022.1"/>
    </source>
</evidence>
<organism evidence="2 3">
    <name type="scientific">Caldicoprobacter faecalis</name>
    <dbReference type="NCBI Taxonomy" id="937334"/>
    <lineage>
        <taxon>Bacteria</taxon>
        <taxon>Bacillati</taxon>
        <taxon>Bacillota</taxon>
        <taxon>Clostridia</taxon>
        <taxon>Caldicoprobacterales</taxon>
        <taxon>Caldicoprobacteraceae</taxon>
        <taxon>Caldicoprobacter</taxon>
    </lineage>
</organism>
<dbReference type="Pfam" id="PF19289">
    <property type="entry name" value="PmbA_TldD_3rd"/>
    <property type="match status" value="1"/>
</dbReference>
<gene>
    <name evidence="2" type="ORF">SAMN05444406_11739</name>
</gene>
<dbReference type="GO" id="GO:0006508">
    <property type="term" value="P:proteolysis"/>
    <property type="evidence" value="ECO:0007669"/>
    <property type="project" value="InterPro"/>
</dbReference>
<dbReference type="RefSeq" id="WP_177206124.1">
    <property type="nucleotide sequence ID" value="NZ_FOXR01000017.1"/>
</dbReference>
<keyword evidence="3" id="KW-1185">Reference proteome</keyword>
<reference evidence="2 3" key="1">
    <citation type="submission" date="2016-10" db="EMBL/GenBank/DDBJ databases">
        <authorList>
            <person name="de Groot N.N."/>
        </authorList>
    </citation>
    <scope>NUCLEOTIDE SEQUENCE [LARGE SCALE GENOMIC DNA]</scope>
    <source>
        <strain evidence="2 3">DSM 20678</strain>
    </source>
</reference>
<proteinExistence type="predicted"/>
<dbReference type="PANTHER" id="PTHR43421">
    <property type="entry name" value="METALLOPROTEASE PMBA"/>
    <property type="match status" value="1"/>
</dbReference>
<dbReference type="AlphaFoldDB" id="A0A1I5WJK7"/>
<dbReference type="Proteomes" id="UP000198577">
    <property type="component" value="Unassembled WGS sequence"/>
</dbReference>
<accession>A0A1I5WJK7</accession>
<name>A0A1I5WJK7_9FIRM</name>
<dbReference type="EMBL" id="FOXR01000017">
    <property type="protein sequence ID" value="SFQ20022.1"/>
    <property type="molecule type" value="Genomic_DNA"/>
</dbReference>
<dbReference type="InterPro" id="IPR047657">
    <property type="entry name" value="PmbA"/>
</dbReference>
<dbReference type="STRING" id="937334.SAMN05444406_11739"/>
<feature type="domain" description="Metalloprotease TldD/E C-terminal" evidence="1">
    <location>
        <begin position="204"/>
        <end position="380"/>
    </location>
</feature>
<sequence length="409" mass="46136">MEKEFITINERETAVKIQNTRVNAVRMKDIVKKGVRVYKDGKIGISGAVGEVPDEVLIENAVQNLDAGISYPYELSGNLKDHRDYGKNRVSGDQLLECAEGILEKLRTEYSDFDFSESMLTREISWQMKNTRGLDLEYRDSYITLGLILKERKSANVIDGFLQYYGRNFDLDKFWAFNSELLEAYRNEVSLPEGDTLLVFTFEFHELLRFLSRSLNGEIYATGGSIFSNKMGEKLFNEKITIEQNMSPIYRAEPFFDMEGVVLENDRYTLIEKGRLVNVYTDKRTAAIYNLPHTGAASGDYDGMPSLTRAPVRFAVDSDDIKAALGGKMAILVAVSSGGDFTADGSFAAPVQVGFLFDGEHIIGKLPQFSIRSHLYKMLGEDYIGTFESKHFYLGDGTLLQGYYMTVAR</sequence>
<dbReference type="InterPro" id="IPR036059">
    <property type="entry name" value="TldD/PmbA_sf"/>
</dbReference>
<evidence type="ECO:0000259" key="1">
    <source>
        <dbReference type="Pfam" id="PF19289"/>
    </source>
</evidence>
<dbReference type="PANTHER" id="PTHR43421:SF1">
    <property type="entry name" value="METALLOPROTEASE PMBA"/>
    <property type="match status" value="1"/>
</dbReference>
<dbReference type="SUPFAM" id="SSF111283">
    <property type="entry name" value="Putative modulator of DNA gyrase, PmbA/TldD"/>
    <property type="match status" value="1"/>
</dbReference>